<dbReference type="GO" id="GO:0006364">
    <property type="term" value="P:rRNA processing"/>
    <property type="evidence" value="ECO:0007669"/>
    <property type="project" value="UniProtKB-UniRule"/>
</dbReference>
<dbReference type="GO" id="GO:0005737">
    <property type="term" value="C:cytoplasm"/>
    <property type="evidence" value="ECO:0007669"/>
    <property type="project" value="UniProtKB-SubCell"/>
</dbReference>
<evidence type="ECO:0000256" key="3">
    <source>
        <dbReference type="ARBA" id="ARBA00022723"/>
    </source>
</evidence>
<feature type="binding site" evidence="7">
    <location>
        <position position="89"/>
    </location>
    <ligand>
        <name>Zn(2+)</name>
        <dbReference type="ChEBI" id="CHEBI:29105"/>
        <note>catalytic</note>
    </ligand>
</feature>
<dbReference type="InterPro" id="IPR002036">
    <property type="entry name" value="YbeY"/>
</dbReference>
<evidence type="ECO:0000256" key="6">
    <source>
        <dbReference type="ARBA" id="ARBA00022833"/>
    </source>
</evidence>
<feature type="binding site" evidence="7">
    <location>
        <position position="85"/>
    </location>
    <ligand>
        <name>Zn(2+)</name>
        <dbReference type="ChEBI" id="CHEBI:29105"/>
        <note>catalytic</note>
    </ligand>
</feature>
<evidence type="ECO:0000256" key="1">
    <source>
        <dbReference type="ARBA" id="ARBA00010875"/>
    </source>
</evidence>
<evidence type="ECO:0000313" key="8">
    <source>
        <dbReference type="EMBL" id="PIS13256.1"/>
    </source>
</evidence>
<protein>
    <recommendedName>
        <fullName evidence="7">Endoribonuclease YbeY</fullName>
        <ecNumber evidence="7">3.1.-.-</ecNumber>
    </recommendedName>
</protein>
<name>A0A2H0WKS0_9BACT</name>
<comment type="subcellular location">
    <subcellularLocation>
        <location evidence="7">Cytoplasm</location>
    </subcellularLocation>
</comment>
<dbReference type="Proteomes" id="UP000230353">
    <property type="component" value="Unassembled WGS sequence"/>
</dbReference>
<keyword evidence="4 7" id="KW-0255">Endonuclease</keyword>
<dbReference type="Gene3D" id="3.40.390.30">
    <property type="entry name" value="Metalloproteases ('zincins'), catalytic domain"/>
    <property type="match status" value="1"/>
</dbReference>
<comment type="function">
    <text evidence="7">Single strand-specific metallo-endoribonuclease involved in late-stage 70S ribosome quality control and in maturation of the 3' terminus of the 16S rRNA.</text>
</comment>
<dbReference type="HAMAP" id="MF_00009">
    <property type="entry name" value="Endoribonucl_YbeY"/>
    <property type="match status" value="1"/>
</dbReference>
<dbReference type="AlphaFoldDB" id="A0A2H0WKS0"/>
<feature type="binding site" evidence="7">
    <location>
        <position position="95"/>
    </location>
    <ligand>
        <name>Zn(2+)</name>
        <dbReference type="ChEBI" id="CHEBI:29105"/>
        <note>catalytic</note>
    </ligand>
</feature>
<proteinExistence type="inferred from homology"/>
<evidence type="ECO:0000256" key="4">
    <source>
        <dbReference type="ARBA" id="ARBA00022759"/>
    </source>
</evidence>
<accession>A0A2H0WKS0</accession>
<keyword evidence="2 7" id="KW-0540">Nuclease</keyword>
<keyword evidence="3 7" id="KW-0479">Metal-binding</keyword>
<comment type="cofactor">
    <cofactor evidence="7">
        <name>Zn(2+)</name>
        <dbReference type="ChEBI" id="CHEBI:29105"/>
    </cofactor>
    <text evidence="7">Binds 1 zinc ion.</text>
</comment>
<dbReference type="GO" id="GO:0004521">
    <property type="term" value="F:RNA endonuclease activity"/>
    <property type="evidence" value="ECO:0007669"/>
    <property type="project" value="UniProtKB-UniRule"/>
</dbReference>
<evidence type="ECO:0000256" key="7">
    <source>
        <dbReference type="HAMAP-Rule" id="MF_00009"/>
    </source>
</evidence>
<organism evidence="8 9">
    <name type="scientific">Candidatus Tagabacteria bacterium CG09_land_8_20_14_0_10_41_14</name>
    <dbReference type="NCBI Taxonomy" id="1975021"/>
    <lineage>
        <taxon>Bacteria</taxon>
        <taxon>Candidatus Tagaibacteriota</taxon>
    </lineage>
</organism>
<dbReference type="Pfam" id="PF02130">
    <property type="entry name" value="YbeY"/>
    <property type="match status" value="1"/>
</dbReference>
<dbReference type="GO" id="GO:0008270">
    <property type="term" value="F:zinc ion binding"/>
    <property type="evidence" value="ECO:0007669"/>
    <property type="project" value="UniProtKB-UniRule"/>
</dbReference>
<evidence type="ECO:0000313" key="9">
    <source>
        <dbReference type="Proteomes" id="UP000230353"/>
    </source>
</evidence>
<keyword evidence="7" id="KW-0690">Ribosome biogenesis</keyword>
<evidence type="ECO:0000256" key="2">
    <source>
        <dbReference type="ARBA" id="ARBA00022722"/>
    </source>
</evidence>
<dbReference type="GO" id="GO:0004222">
    <property type="term" value="F:metalloendopeptidase activity"/>
    <property type="evidence" value="ECO:0007669"/>
    <property type="project" value="InterPro"/>
</dbReference>
<keyword evidence="7" id="KW-0698">rRNA processing</keyword>
<dbReference type="SUPFAM" id="SSF55486">
    <property type="entry name" value="Metalloproteases ('zincins'), catalytic domain"/>
    <property type="match status" value="1"/>
</dbReference>
<dbReference type="EC" id="3.1.-.-" evidence="7"/>
<keyword evidence="6 7" id="KW-0862">Zinc</keyword>
<gene>
    <name evidence="7 8" type="primary">ybeY</name>
    <name evidence="8" type="ORF">COT67_02755</name>
</gene>
<reference evidence="9" key="1">
    <citation type="submission" date="2017-09" db="EMBL/GenBank/DDBJ databases">
        <title>Depth-based differentiation of microbial function through sediment-hosted aquifers and enrichment of novel symbionts in the deep terrestrial subsurface.</title>
        <authorList>
            <person name="Probst A.J."/>
            <person name="Ladd B."/>
            <person name="Jarett J.K."/>
            <person name="Geller-Mcgrath D.E."/>
            <person name="Sieber C.M.K."/>
            <person name="Emerson J.B."/>
            <person name="Anantharaman K."/>
            <person name="Thomas B.C."/>
            <person name="Malmstrom R."/>
            <person name="Stieglmeier M."/>
            <person name="Klingl A."/>
            <person name="Woyke T."/>
            <person name="Ryan C.M."/>
            <person name="Banfield J.F."/>
        </authorList>
    </citation>
    <scope>NUCLEOTIDE SEQUENCE [LARGE SCALE GENOMIC DNA]</scope>
</reference>
<comment type="caution">
    <text evidence="8">The sequence shown here is derived from an EMBL/GenBank/DDBJ whole genome shotgun (WGS) entry which is preliminary data.</text>
</comment>
<dbReference type="EMBL" id="PEZL01000039">
    <property type="protein sequence ID" value="PIS13256.1"/>
    <property type="molecule type" value="Genomic_DNA"/>
</dbReference>
<dbReference type="InterPro" id="IPR023091">
    <property type="entry name" value="MetalPrtase_cat_dom_sf_prd"/>
</dbReference>
<evidence type="ECO:0000256" key="5">
    <source>
        <dbReference type="ARBA" id="ARBA00022801"/>
    </source>
</evidence>
<keyword evidence="7" id="KW-0963">Cytoplasm</keyword>
<sequence length="114" mass="13680">MNIVNLTKQTTPKIPWKKIKEKILGKKYELGIILSGEKRLKNLNKKYRKKDKKIEVLSFPYSKDEGEIYIDIRQKKERLAFLFIHGLLHLKGLKHGEKMEKLEQLYYNKLHESR</sequence>
<keyword evidence="5 7" id="KW-0378">Hydrolase</keyword>
<comment type="similarity">
    <text evidence="1 7">Belongs to the endoribonuclease YbeY family.</text>
</comment>